<comment type="similarity">
    <text evidence="6">Belongs to the NFYA/HAP2 subunit family.</text>
</comment>
<sequence>MSTPMMNAGGAVMGLPLAFPFFPCFFPFLNAPASSECASNGGPRRGRAPPRHVSSRASIASVSGNGVSREPSSTTAPTAAASCEGNALGPGGPQASCGAPQRPKMLSPFERMSGVALPLDAPGGVQGPIERVGSSLRPAAPVPAPATAAAATLARAVSATRAKTARTFSAEGNGPSAAAFKPVFGVSPAVTAAPTADRVSSGEKVPLPHLDGGSVVMVSRRRYDAILRRRQQREKSASLGASPSGRCRKPFLHLSRHNHALRRVRGSHGRFLKAAEAKLLQPAFGRSASDATSALSDVSSQGAAPAFHTGPRAPAAPAAAVLPHPALALPLSLAALPWQLLQLPLLQPQPLPVAVPNLGPARAQQGPPQPQTVPLPAGRPGGLGLTLVRSPSALSALRAELEAVLAEDTQLALEEAGLGGGADMDMDTDDSGSCGCAADLDLQEGSGEASGAEEHENEAEAEAEAHTEVGPGLQEALCRSRSQRLSGSGMAPAPMAVRV</sequence>
<keyword evidence="9" id="KW-1185">Reference proteome</keyword>
<evidence type="ECO:0000313" key="9">
    <source>
        <dbReference type="Proteomes" id="UP000612055"/>
    </source>
</evidence>
<evidence type="ECO:0000256" key="7">
    <source>
        <dbReference type="SAM" id="MobiDB-lite"/>
    </source>
</evidence>
<comment type="caution">
    <text evidence="8">The sequence shown here is derived from an EMBL/GenBank/DDBJ whole genome shotgun (WGS) entry which is preliminary data.</text>
</comment>
<name>A0A835XXN3_9CHLO</name>
<reference evidence="8" key="1">
    <citation type="journal article" date="2020" name="bioRxiv">
        <title>Comparative genomics of Chlamydomonas.</title>
        <authorList>
            <person name="Craig R.J."/>
            <person name="Hasan A.R."/>
            <person name="Ness R.W."/>
            <person name="Keightley P.D."/>
        </authorList>
    </citation>
    <scope>NUCLEOTIDE SEQUENCE</scope>
    <source>
        <strain evidence="8">CCAP 11/70</strain>
    </source>
</reference>
<feature type="region of interest" description="Disordered" evidence="7">
    <location>
        <begin position="444"/>
        <end position="499"/>
    </location>
</feature>
<keyword evidence="5 6" id="KW-0539">Nucleus</keyword>
<evidence type="ECO:0000256" key="3">
    <source>
        <dbReference type="ARBA" id="ARBA00023125"/>
    </source>
</evidence>
<dbReference type="PROSITE" id="PS51152">
    <property type="entry name" value="NFYA_HAP2_2"/>
    <property type="match status" value="1"/>
</dbReference>
<feature type="compositionally biased region" description="Basic residues" evidence="7">
    <location>
        <begin position="44"/>
        <end position="54"/>
    </location>
</feature>
<dbReference type="Pfam" id="PF02045">
    <property type="entry name" value="CBFB_NFYA"/>
    <property type="match status" value="1"/>
</dbReference>
<dbReference type="AlphaFoldDB" id="A0A835XXN3"/>
<comment type="function">
    <text evidence="6">Component of the sequence-specific heterotrimeric transcription factor (NF-Y) which specifically recognizes a 5'-CCAAT-3' box motif found in the promoters of its target genes.</text>
</comment>
<feature type="region of interest" description="Disordered" evidence="7">
    <location>
        <begin position="36"/>
        <end position="105"/>
    </location>
</feature>
<dbReference type="GO" id="GO:0003700">
    <property type="term" value="F:DNA-binding transcription factor activity"/>
    <property type="evidence" value="ECO:0007669"/>
    <property type="project" value="UniProtKB-UniRule"/>
</dbReference>
<comment type="subcellular location">
    <subcellularLocation>
        <location evidence="1 6">Nucleus</location>
    </subcellularLocation>
</comment>
<gene>
    <name evidence="8" type="ORF">HYH03_010066</name>
</gene>
<dbReference type="PRINTS" id="PR00616">
    <property type="entry name" value="CCAATSUBUNTB"/>
</dbReference>
<proteinExistence type="inferred from homology"/>
<evidence type="ECO:0000256" key="5">
    <source>
        <dbReference type="ARBA" id="ARBA00023242"/>
    </source>
</evidence>
<dbReference type="OrthoDB" id="1097733at2759"/>
<dbReference type="GO" id="GO:0005634">
    <property type="term" value="C:nucleus"/>
    <property type="evidence" value="ECO:0007669"/>
    <property type="project" value="UniProtKB-SubCell"/>
</dbReference>
<evidence type="ECO:0000313" key="8">
    <source>
        <dbReference type="EMBL" id="KAG2491699.1"/>
    </source>
</evidence>
<dbReference type="Gene3D" id="6.10.250.2430">
    <property type="match status" value="1"/>
</dbReference>
<feature type="region of interest" description="Disordered" evidence="7">
    <location>
        <begin position="357"/>
        <end position="378"/>
    </location>
</feature>
<dbReference type="InterPro" id="IPR001289">
    <property type="entry name" value="NFYA"/>
</dbReference>
<feature type="compositionally biased region" description="Low complexity" evidence="7">
    <location>
        <begin position="357"/>
        <end position="366"/>
    </location>
</feature>
<accession>A0A835XXN3</accession>
<dbReference type="Proteomes" id="UP000612055">
    <property type="component" value="Unassembled WGS sequence"/>
</dbReference>
<dbReference type="EMBL" id="JAEHOE010000051">
    <property type="protein sequence ID" value="KAG2491699.1"/>
    <property type="molecule type" value="Genomic_DNA"/>
</dbReference>
<evidence type="ECO:0000256" key="4">
    <source>
        <dbReference type="ARBA" id="ARBA00023163"/>
    </source>
</evidence>
<keyword evidence="4 6" id="KW-0804">Transcription</keyword>
<feature type="region of interest" description="Disordered" evidence="7">
    <location>
        <begin position="230"/>
        <end position="249"/>
    </location>
</feature>
<protein>
    <recommendedName>
        <fullName evidence="6">Nuclear transcription factor Y subunit</fullName>
    </recommendedName>
</protein>
<keyword evidence="3 6" id="KW-0238">DNA-binding</keyword>
<evidence type="ECO:0000256" key="6">
    <source>
        <dbReference type="RuleBase" id="RU367155"/>
    </source>
</evidence>
<feature type="compositionally biased region" description="Low complexity" evidence="7">
    <location>
        <begin position="71"/>
        <end position="82"/>
    </location>
</feature>
<evidence type="ECO:0000256" key="2">
    <source>
        <dbReference type="ARBA" id="ARBA00023015"/>
    </source>
</evidence>
<dbReference type="SMART" id="SM00521">
    <property type="entry name" value="CBF"/>
    <property type="match status" value="1"/>
</dbReference>
<keyword evidence="2 6" id="KW-0805">Transcription regulation</keyword>
<organism evidence="8 9">
    <name type="scientific">Edaphochlamys debaryana</name>
    <dbReference type="NCBI Taxonomy" id="47281"/>
    <lineage>
        <taxon>Eukaryota</taxon>
        <taxon>Viridiplantae</taxon>
        <taxon>Chlorophyta</taxon>
        <taxon>core chlorophytes</taxon>
        <taxon>Chlorophyceae</taxon>
        <taxon>CS clade</taxon>
        <taxon>Chlamydomonadales</taxon>
        <taxon>Chlamydomonadales incertae sedis</taxon>
        <taxon>Edaphochlamys</taxon>
    </lineage>
</organism>
<feature type="compositionally biased region" description="Polar residues" evidence="7">
    <location>
        <begin position="55"/>
        <end position="66"/>
    </location>
</feature>
<dbReference type="PANTHER" id="PTHR12632">
    <property type="entry name" value="TRANSCRIPTION FACTOR NF-Y ALPHA-RELATED"/>
    <property type="match status" value="1"/>
</dbReference>
<comment type="subunit">
    <text evidence="6">Heterotrimer.</text>
</comment>
<dbReference type="GO" id="GO:0003677">
    <property type="term" value="F:DNA binding"/>
    <property type="evidence" value="ECO:0007669"/>
    <property type="project" value="UniProtKB-KW"/>
</dbReference>
<evidence type="ECO:0000256" key="1">
    <source>
        <dbReference type="ARBA" id="ARBA00004123"/>
    </source>
</evidence>